<dbReference type="OMA" id="QWSQQAI"/>
<keyword evidence="3" id="KW-1185">Reference proteome</keyword>
<gene>
    <name evidence="7" type="primary">fam172b</name>
    <name evidence="4 5 6" type="synonym">LOC100216245</name>
    <name evidence="2" type="synonym">XB6001422</name>
</gene>
<dbReference type="AGR" id="Xenbase:XB-GENE-6001423"/>
<evidence type="ECO:0000313" key="7">
    <source>
        <dbReference type="Xenbase" id="XB-GENE-6001423"/>
    </source>
</evidence>
<dbReference type="GO" id="GO:0031048">
    <property type="term" value="P:regulatory ncRNA-mediated heterochromatin formation"/>
    <property type="evidence" value="ECO:0000318"/>
    <property type="project" value="GO_Central"/>
</dbReference>
<evidence type="ECO:0000259" key="1">
    <source>
        <dbReference type="Pfam" id="PF22749"/>
    </source>
</evidence>
<dbReference type="KEGG" id="xtr:100216245"/>
<dbReference type="RefSeq" id="XP_017947106.1">
    <property type="nucleotide sequence ID" value="XM_018091617.2"/>
</dbReference>
<dbReference type="Proteomes" id="UP000008143">
    <property type="component" value="Chromosome 2"/>
</dbReference>
<dbReference type="GO" id="GO:0005634">
    <property type="term" value="C:nucleus"/>
    <property type="evidence" value="ECO:0000318"/>
    <property type="project" value="GO_Central"/>
</dbReference>
<dbReference type="Xenbase" id="XB-GENE-6001423">
    <property type="gene designation" value="fam172b"/>
</dbReference>
<evidence type="ECO:0000313" key="6">
    <source>
        <dbReference type="RefSeq" id="XP_017947110.1"/>
    </source>
</evidence>
<evidence type="ECO:0000313" key="3">
    <source>
        <dbReference type="Proteomes" id="UP000008143"/>
    </source>
</evidence>
<dbReference type="Ensembl" id="ENSXETT00000115865">
    <property type="protein sequence ID" value="ENSXETP00000113313"/>
    <property type="gene ID" value="ENSXETG00000033027"/>
</dbReference>
<dbReference type="GeneTree" id="ENSGT00530000063907"/>
<dbReference type="Ensembl" id="ENSXETT00000063587">
    <property type="protein sequence ID" value="ENSXETP00000060138"/>
    <property type="gene ID" value="ENSXETG00000033027"/>
</dbReference>
<evidence type="ECO:0000313" key="4">
    <source>
        <dbReference type="RefSeq" id="XP_017947106.1"/>
    </source>
</evidence>
<reference evidence="2" key="2">
    <citation type="submission" date="2020-05" db="UniProtKB">
        <authorList>
            <consortium name="Ensembl"/>
        </authorList>
    </citation>
    <scope>IDENTIFICATION</scope>
</reference>
<dbReference type="AlphaFoldDB" id="A0A6I8PWM1"/>
<dbReference type="PANTHER" id="PTHR21357">
    <property type="entry name" value="FAM172 FAMILY PROTEIN HOMOLOG CG10038"/>
    <property type="match status" value="1"/>
</dbReference>
<dbReference type="RefSeq" id="XP_017947108.1">
    <property type="nucleotide sequence ID" value="XM_018091619.2"/>
</dbReference>
<dbReference type="Bgee" id="ENSXETG00000033027">
    <property type="expression patterns" value="Expressed in ovary and 11 other cell types or tissues"/>
</dbReference>
<dbReference type="InterPro" id="IPR053858">
    <property type="entry name" value="Arb2_dom"/>
</dbReference>
<dbReference type="InterPro" id="IPR048263">
    <property type="entry name" value="Arb2"/>
</dbReference>
<dbReference type="OrthoDB" id="421951at2759"/>
<feature type="domain" description="Arb2" evidence="1">
    <location>
        <begin position="15"/>
        <end position="293"/>
    </location>
</feature>
<dbReference type="Ensembl" id="ENSXETT00000107861">
    <property type="protein sequence ID" value="ENSXETP00000102526"/>
    <property type="gene ID" value="ENSXETG00000033027"/>
</dbReference>
<organism evidence="2">
    <name type="scientific">Xenopus tropicalis</name>
    <name type="common">Western clawed frog</name>
    <name type="synonym">Silurana tropicalis</name>
    <dbReference type="NCBI Taxonomy" id="8364"/>
    <lineage>
        <taxon>Eukaryota</taxon>
        <taxon>Metazoa</taxon>
        <taxon>Chordata</taxon>
        <taxon>Craniata</taxon>
        <taxon>Vertebrata</taxon>
        <taxon>Euteleostomi</taxon>
        <taxon>Amphibia</taxon>
        <taxon>Batrachia</taxon>
        <taxon>Anura</taxon>
        <taxon>Pipoidea</taxon>
        <taxon>Pipidae</taxon>
        <taxon>Xenopodinae</taxon>
        <taxon>Xenopus</taxon>
        <taxon>Silurana</taxon>
    </lineage>
</organism>
<evidence type="ECO:0000313" key="5">
    <source>
        <dbReference type="RefSeq" id="XP_017947108.1"/>
    </source>
</evidence>
<dbReference type="Pfam" id="PF22749">
    <property type="entry name" value="Arb2"/>
    <property type="match status" value="1"/>
</dbReference>
<reference evidence="4 5" key="3">
    <citation type="submission" date="2025-04" db="UniProtKB">
        <authorList>
            <consortium name="RefSeq"/>
        </authorList>
    </citation>
    <scope>IDENTIFICATION</scope>
    <source>
        <strain evidence="4 5">Nigerian</strain>
        <tissue evidence="4 5">Liver and blood</tissue>
    </source>
</reference>
<dbReference type="RefSeq" id="XP_017947110.1">
    <property type="nucleotide sequence ID" value="XM_018091621.2"/>
</dbReference>
<evidence type="ECO:0000313" key="2">
    <source>
        <dbReference type="Ensembl" id="ENSXETP00000060138"/>
    </source>
</evidence>
<name>A0A6I8PWM1_XENTR</name>
<dbReference type="GeneID" id="100216245"/>
<dbReference type="PANTHER" id="PTHR21357:SF2">
    <property type="entry name" value="PROTEIN FAM172B-RELATED"/>
    <property type="match status" value="1"/>
</dbReference>
<sequence length="355" mass="41260">MMEGLLRFKMDVEISQNMEDLEYYFNENGELRHMLTKKPFVYSYYKKEHERNHKRYKMLGKLITLHVYELLEKECNLERIPIPIDAKEEEPKSFFFMSKEGLGVPTSLLVLLQDKGVIRAGQWGQKVIFHHSLEKGTQIPYIKTALREYGSLIVLNPNDNFVEMKEEPHLIIKKEEELSMSVPCDGSDLLRTSRKLLIPKRCCSSPEEHTSYVWDHFISTSAAKNVAFIAHGYGGLVFLDLLCKKRKEVMSKVCAVAFIDSRHHSQHQARTDPEIQTWMHTNCRSWVLSNKPLDRPTGSLMKFDCPKVSAGTENHELAPYKSLSSIFRFLTRSSKTRRLSNFPSQTIVTRRTKRN</sequence>
<proteinExistence type="predicted"/>
<protein>
    <recommendedName>
        <fullName evidence="1">Arb2 domain-containing protein</fullName>
    </recommendedName>
</protein>
<dbReference type="CTD" id="100216245"/>
<reference evidence="2" key="1">
    <citation type="journal article" date="2010" name="Science">
        <title>The genome of the Western clawed frog Xenopus tropicalis.</title>
        <authorList>
            <person name="Hellsten U."/>
            <person name="Harland R.M."/>
            <person name="Gilchrist M.J."/>
            <person name="Hendrix D."/>
            <person name="Jurka J."/>
            <person name="Kapitonov V."/>
            <person name="Ovcharenko I."/>
            <person name="Putnam N.H."/>
            <person name="Shu S."/>
            <person name="Taher L."/>
            <person name="Blitz I.L."/>
            <person name="Blumberg B."/>
            <person name="Dichmann D.S."/>
            <person name="Dubchak I."/>
            <person name="Amaya E."/>
            <person name="Detter J.C."/>
            <person name="Fletcher R."/>
            <person name="Gerhard D.S."/>
            <person name="Goodstein D."/>
            <person name="Graves T."/>
            <person name="Grigoriev I.V."/>
            <person name="Grimwood J."/>
            <person name="Kawashima T."/>
            <person name="Lindquist E."/>
            <person name="Lucas S.M."/>
            <person name="Mead P.E."/>
            <person name="Mitros T."/>
            <person name="Ogino H."/>
            <person name="Ohta Y."/>
            <person name="Poliakov A.V."/>
            <person name="Pollet N."/>
            <person name="Robert J."/>
            <person name="Salamov A."/>
            <person name="Sater A.K."/>
            <person name="Schmutz J."/>
            <person name="Terry A."/>
            <person name="Vize P.D."/>
            <person name="Warren W.C."/>
            <person name="Wells D."/>
            <person name="Wills A."/>
            <person name="Wilson R.K."/>
            <person name="Zimmerman L.B."/>
            <person name="Zorn A.M."/>
            <person name="Grainger R."/>
            <person name="Grammer T."/>
            <person name="Khokha M.K."/>
            <person name="Richardson P.M."/>
            <person name="Rokhsar D.S."/>
        </authorList>
    </citation>
    <scope>NUCLEOTIDE SEQUENCE [LARGE SCALE GENOMIC DNA]</scope>
    <source>
        <strain evidence="2">Nigerian</strain>
    </source>
</reference>
<accession>A0A6I8PWM1</accession>